<evidence type="ECO:0000313" key="1">
    <source>
        <dbReference type="EMBL" id="VAV82253.1"/>
    </source>
</evidence>
<gene>
    <name evidence="1" type="ORF">MNBD_DELTA01-1271</name>
</gene>
<proteinExistence type="predicted"/>
<organism evidence="1">
    <name type="scientific">hydrothermal vent metagenome</name>
    <dbReference type="NCBI Taxonomy" id="652676"/>
    <lineage>
        <taxon>unclassified sequences</taxon>
        <taxon>metagenomes</taxon>
        <taxon>ecological metagenomes</taxon>
    </lineage>
</organism>
<dbReference type="PROSITE" id="PS51257">
    <property type="entry name" value="PROKAR_LIPOPROTEIN"/>
    <property type="match status" value="1"/>
</dbReference>
<name>A0A3B0RC99_9ZZZZ</name>
<protein>
    <submittedName>
        <fullName evidence="1">Uncharacterized protein</fullName>
    </submittedName>
</protein>
<dbReference type="EMBL" id="UOEA01000006">
    <property type="protein sequence ID" value="VAV82253.1"/>
    <property type="molecule type" value="Genomic_DNA"/>
</dbReference>
<dbReference type="AlphaFoldDB" id="A0A3B0RC99"/>
<sequence>MKKIVVFAAMVFLMACMTIGASFAEAASDKGITKSFSEEELRELWELFEKFSEEKLQREIEEISITLDKIEGMQDDGDDAWKGLIMPAFVRAWNLYQNKPGMPETSLLVARSFYYNGKPKRAINSLRKTFYYGRDFVGAHILDVAAKFSEAELDSTDDGVDFLLIEKFRKDYEKILGMDGVQKEDESKVFYRIGFVYANRAFSKKKAKVYWQKSYDAAPDSYWGKRAKKLLENNS</sequence>
<accession>A0A3B0RC99</accession>
<reference evidence="1" key="1">
    <citation type="submission" date="2018-06" db="EMBL/GenBank/DDBJ databases">
        <authorList>
            <person name="Zhirakovskaya E."/>
        </authorList>
    </citation>
    <scope>NUCLEOTIDE SEQUENCE</scope>
</reference>